<organism evidence="2 3">
    <name type="scientific">Trifolium medium</name>
    <dbReference type="NCBI Taxonomy" id="97028"/>
    <lineage>
        <taxon>Eukaryota</taxon>
        <taxon>Viridiplantae</taxon>
        <taxon>Streptophyta</taxon>
        <taxon>Embryophyta</taxon>
        <taxon>Tracheophyta</taxon>
        <taxon>Spermatophyta</taxon>
        <taxon>Magnoliopsida</taxon>
        <taxon>eudicotyledons</taxon>
        <taxon>Gunneridae</taxon>
        <taxon>Pentapetalae</taxon>
        <taxon>rosids</taxon>
        <taxon>fabids</taxon>
        <taxon>Fabales</taxon>
        <taxon>Fabaceae</taxon>
        <taxon>Papilionoideae</taxon>
        <taxon>50 kb inversion clade</taxon>
        <taxon>NPAAA clade</taxon>
        <taxon>Hologalegina</taxon>
        <taxon>IRL clade</taxon>
        <taxon>Trifolieae</taxon>
        <taxon>Trifolium</taxon>
    </lineage>
</organism>
<dbReference type="GO" id="GO:0003676">
    <property type="term" value="F:nucleic acid binding"/>
    <property type="evidence" value="ECO:0007669"/>
    <property type="project" value="InterPro"/>
</dbReference>
<evidence type="ECO:0000313" key="3">
    <source>
        <dbReference type="Proteomes" id="UP000265520"/>
    </source>
</evidence>
<dbReference type="PANTHER" id="PTHR47074:SF48">
    <property type="entry name" value="POLYNUCLEOTIDYL TRANSFERASE, RIBONUCLEASE H-LIKE SUPERFAMILY PROTEIN"/>
    <property type="match status" value="1"/>
</dbReference>
<comment type="caution">
    <text evidence="2">The sequence shown here is derived from an EMBL/GenBank/DDBJ whole genome shotgun (WGS) entry which is preliminary data.</text>
</comment>
<dbReference type="Proteomes" id="UP000265520">
    <property type="component" value="Unassembled WGS sequence"/>
</dbReference>
<reference evidence="2 3" key="1">
    <citation type="journal article" date="2018" name="Front. Plant Sci.">
        <title>Red Clover (Trifolium pratense) and Zigzag Clover (T. medium) - A Picture of Genomic Similarities and Differences.</title>
        <authorList>
            <person name="Dluhosova J."/>
            <person name="Istvanek J."/>
            <person name="Nedelnik J."/>
            <person name="Repkova J."/>
        </authorList>
    </citation>
    <scope>NUCLEOTIDE SEQUENCE [LARGE SCALE GENOMIC DNA]</scope>
    <source>
        <strain evidence="3">cv. 10/8</strain>
        <tissue evidence="2">Leaf</tissue>
    </source>
</reference>
<dbReference type="Pfam" id="PF13456">
    <property type="entry name" value="RVT_3"/>
    <property type="match status" value="1"/>
</dbReference>
<dbReference type="AlphaFoldDB" id="A0A392NP54"/>
<evidence type="ECO:0000313" key="2">
    <source>
        <dbReference type="EMBL" id="MCI01688.1"/>
    </source>
</evidence>
<dbReference type="InterPro" id="IPR052929">
    <property type="entry name" value="RNase_H-like_EbsB-rel"/>
</dbReference>
<feature type="non-terminal residue" evidence="2">
    <location>
        <position position="1"/>
    </location>
</feature>
<feature type="non-terminal residue" evidence="2">
    <location>
        <position position="167"/>
    </location>
</feature>
<dbReference type="GO" id="GO:0004523">
    <property type="term" value="F:RNA-DNA hybrid ribonuclease activity"/>
    <property type="evidence" value="ECO:0007669"/>
    <property type="project" value="InterPro"/>
</dbReference>
<accession>A0A392NP54</accession>
<evidence type="ECO:0000259" key="1">
    <source>
        <dbReference type="Pfam" id="PF13456"/>
    </source>
</evidence>
<protein>
    <submittedName>
        <fullName evidence="2">BZIP-like protein</fullName>
    </submittedName>
</protein>
<name>A0A392NP54_9FABA</name>
<feature type="domain" description="RNase H type-1" evidence="1">
    <location>
        <begin position="115"/>
        <end position="167"/>
    </location>
</feature>
<dbReference type="EMBL" id="LXQA010046826">
    <property type="protein sequence ID" value="MCI01688.1"/>
    <property type="molecule type" value="Genomic_DNA"/>
</dbReference>
<sequence length="167" mass="18896">DSVEARIAAGLDLIITSRVRHMSKTDEVLLDICKKEDKDVAGQFAMLVWSLWNNRNNKVWNGEHEGGRQLGMKAHQLWHDWKLAQNIQQQGAYSDEQQQHLTQWQQPPIGWYKCNADAGFHSDSNKTSAGWILRDHTGQFVTAGTSWNQGKCSIIEGEAIALLEAIK</sequence>
<keyword evidence="3" id="KW-1185">Reference proteome</keyword>
<gene>
    <name evidence="2" type="ORF">A2U01_0022715</name>
</gene>
<dbReference type="InterPro" id="IPR002156">
    <property type="entry name" value="RNaseH_domain"/>
</dbReference>
<proteinExistence type="predicted"/>
<dbReference type="PANTHER" id="PTHR47074">
    <property type="entry name" value="BNAC02G40300D PROTEIN"/>
    <property type="match status" value="1"/>
</dbReference>